<comment type="caution">
    <text evidence="2">The sequence shown here is derived from an EMBL/GenBank/DDBJ whole genome shotgun (WGS) entry which is preliminary data.</text>
</comment>
<dbReference type="InterPro" id="IPR013078">
    <property type="entry name" value="His_Pase_superF_clade-1"/>
</dbReference>
<dbReference type="Proteomes" id="UP001236507">
    <property type="component" value="Unassembled WGS sequence"/>
</dbReference>
<gene>
    <name evidence="2" type="ORF">QM524_15640</name>
</gene>
<dbReference type="EMBL" id="JASHIF010000012">
    <property type="protein sequence ID" value="MDI9860648.1"/>
    <property type="molecule type" value="Genomic_DNA"/>
</dbReference>
<evidence type="ECO:0000256" key="1">
    <source>
        <dbReference type="SAM" id="SignalP"/>
    </source>
</evidence>
<dbReference type="InterPro" id="IPR029033">
    <property type="entry name" value="His_PPase_superfam"/>
</dbReference>
<dbReference type="GO" id="GO:0016787">
    <property type="term" value="F:hydrolase activity"/>
    <property type="evidence" value="ECO:0007669"/>
    <property type="project" value="UniProtKB-KW"/>
</dbReference>
<proteinExistence type="predicted"/>
<organism evidence="2 3">
    <name type="scientific">Flectobacillus roseus</name>
    <dbReference type="NCBI Taxonomy" id="502259"/>
    <lineage>
        <taxon>Bacteria</taxon>
        <taxon>Pseudomonadati</taxon>
        <taxon>Bacteroidota</taxon>
        <taxon>Cytophagia</taxon>
        <taxon>Cytophagales</taxon>
        <taxon>Flectobacillaceae</taxon>
        <taxon>Flectobacillus</taxon>
    </lineage>
</organism>
<dbReference type="PROSITE" id="PS51257">
    <property type="entry name" value="PROKAR_LIPOPROTEIN"/>
    <property type="match status" value="1"/>
</dbReference>
<dbReference type="EC" id="3.1.3.-" evidence="2"/>
<feature type="chain" id="PRO_5045289690" evidence="1">
    <location>
        <begin position="20"/>
        <end position="168"/>
    </location>
</feature>
<evidence type="ECO:0000313" key="3">
    <source>
        <dbReference type="Proteomes" id="UP001236507"/>
    </source>
</evidence>
<keyword evidence="3" id="KW-1185">Reference proteome</keyword>
<keyword evidence="1" id="KW-0732">Signal</keyword>
<name>A0ABT6YAN8_9BACT</name>
<dbReference type="SUPFAM" id="SSF53254">
    <property type="entry name" value="Phosphoglycerate mutase-like"/>
    <property type="match status" value="1"/>
</dbReference>
<keyword evidence="2" id="KW-0378">Hydrolase</keyword>
<dbReference type="RefSeq" id="WP_283345289.1">
    <property type="nucleotide sequence ID" value="NZ_JASHIF010000012.1"/>
</dbReference>
<accession>A0ABT6YAN8</accession>
<dbReference type="CDD" id="cd07040">
    <property type="entry name" value="HP"/>
    <property type="match status" value="1"/>
</dbReference>
<sequence>MLPKIIFASLFLGMLSLTACQTTQKIYVVRHAEKDVAFQGNDRMRPLNAQGHQRAGALNKRLAKAGIQKIFVTEYLRVQQTADSLRIKNQIDTLWYSAKDAVLSDNLEKAGVQNKTVLIVGHSNTVPDIIRKFGVNFETKILPDTEYDNLYIISRKKGRITKFEASKY</sequence>
<protein>
    <submittedName>
        <fullName evidence="2">Histidine phosphatase family protein</fullName>
        <ecNumber evidence="2">3.1.3.-</ecNumber>
    </submittedName>
</protein>
<dbReference type="Pfam" id="PF00300">
    <property type="entry name" value="His_Phos_1"/>
    <property type="match status" value="1"/>
</dbReference>
<reference evidence="2 3" key="1">
    <citation type="submission" date="2023-05" db="EMBL/GenBank/DDBJ databases">
        <title>Novel species of genus Flectobacillus isolated from stream in China.</title>
        <authorList>
            <person name="Lu H."/>
        </authorList>
    </citation>
    <scope>NUCLEOTIDE SEQUENCE [LARGE SCALE GENOMIC DNA]</scope>
    <source>
        <strain evidence="2 3">KCTC 42575</strain>
    </source>
</reference>
<evidence type="ECO:0000313" key="2">
    <source>
        <dbReference type="EMBL" id="MDI9860648.1"/>
    </source>
</evidence>
<dbReference type="Gene3D" id="3.40.50.1240">
    <property type="entry name" value="Phosphoglycerate mutase-like"/>
    <property type="match status" value="1"/>
</dbReference>
<feature type="signal peptide" evidence="1">
    <location>
        <begin position="1"/>
        <end position="19"/>
    </location>
</feature>